<dbReference type="Proteomes" id="UP000325292">
    <property type="component" value="Chromosome"/>
</dbReference>
<evidence type="ECO:0000313" key="3">
    <source>
        <dbReference type="EMBL" id="AUW94994.1"/>
    </source>
</evidence>
<keyword evidence="2" id="KW-0472">Membrane</keyword>
<comment type="similarity">
    <text evidence="1">Belongs to the SCO1/2 family.</text>
</comment>
<feature type="transmembrane region" description="Helical" evidence="2">
    <location>
        <begin position="14"/>
        <end position="33"/>
    </location>
</feature>
<dbReference type="InterPro" id="IPR003782">
    <property type="entry name" value="SCO1/SenC"/>
</dbReference>
<evidence type="ECO:0000256" key="1">
    <source>
        <dbReference type="ARBA" id="ARBA00010996"/>
    </source>
</evidence>
<dbReference type="RefSeq" id="WP_158246296.1">
    <property type="nucleotide sequence ID" value="NZ_CP133983.1"/>
</dbReference>
<dbReference type="InterPro" id="IPR036249">
    <property type="entry name" value="Thioredoxin-like_sf"/>
</dbReference>
<name>A0ABN5H3G2_9FIRM</name>
<dbReference type="Gene3D" id="3.40.30.10">
    <property type="entry name" value="Glutaredoxin"/>
    <property type="match status" value="1"/>
</dbReference>
<protein>
    <recommendedName>
        <fullName evidence="5">Thioredoxin domain-containing protein</fullName>
    </recommendedName>
</protein>
<keyword evidence="4" id="KW-1185">Reference proteome</keyword>
<accession>A0ABN5H3G2</accession>
<evidence type="ECO:0000313" key="4">
    <source>
        <dbReference type="Proteomes" id="UP000325292"/>
    </source>
</evidence>
<dbReference type="SUPFAM" id="SSF52833">
    <property type="entry name" value="Thioredoxin-like"/>
    <property type="match status" value="1"/>
</dbReference>
<proteinExistence type="inferred from homology"/>
<dbReference type="EMBL" id="CP019454">
    <property type="protein sequence ID" value="AUW94994.1"/>
    <property type="molecule type" value="Genomic_DNA"/>
</dbReference>
<dbReference type="CDD" id="cd02968">
    <property type="entry name" value="SCO"/>
    <property type="match status" value="1"/>
</dbReference>
<gene>
    <name evidence="3" type="ORF">BXT84_14385</name>
</gene>
<evidence type="ECO:0000256" key="2">
    <source>
        <dbReference type="SAM" id="Phobius"/>
    </source>
</evidence>
<keyword evidence="2" id="KW-1133">Transmembrane helix</keyword>
<organism evidence="3 4">
    <name type="scientific">Sulfobacillus thermotolerans</name>
    <dbReference type="NCBI Taxonomy" id="338644"/>
    <lineage>
        <taxon>Bacteria</taxon>
        <taxon>Bacillati</taxon>
        <taxon>Bacillota</taxon>
        <taxon>Clostridia</taxon>
        <taxon>Eubacteriales</taxon>
        <taxon>Clostridiales Family XVII. Incertae Sedis</taxon>
        <taxon>Sulfobacillus</taxon>
    </lineage>
</organism>
<keyword evidence="2" id="KW-0812">Transmembrane</keyword>
<reference evidence="3 4" key="1">
    <citation type="journal article" date="2019" name="Sci. Rep.">
        <title>Sulfobacillus thermotolerans: new insights into resistance and metabolic capacities of acidophilic chemolithotrophs.</title>
        <authorList>
            <person name="Panyushkina A.E."/>
            <person name="Babenko V.V."/>
            <person name="Nikitina A.S."/>
            <person name="Selezneva O.V."/>
            <person name="Tsaplina I.A."/>
            <person name="Letarova M.A."/>
            <person name="Kostryukova E.S."/>
            <person name="Letarov A.V."/>
        </authorList>
    </citation>
    <scope>NUCLEOTIDE SEQUENCE [LARGE SCALE GENOMIC DNA]</scope>
    <source>
        <strain evidence="3 4">Kr1</strain>
    </source>
</reference>
<evidence type="ECO:0008006" key="5">
    <source>
        <dbReference type="Google" id="ProtNLM"/>
    </source>
</evidence>
<dbReference type="Pfam" id="PF02630">
    <property type="entry name" value="SCO1-SenC"/>
    <property type="match status" value="1"/>
</dbReference>
<sequence>MKYLTTKPVWSRKVSVRLMLLLIMAGVVGWTWGKLSSKGPALSPPPFAGPTQGAAQEGILTRLHGEKAPNWSLIDQRGQRLSLSHFKGKAVILIPIDPVCTTVCPVVAGEMKNADRLLGSLSKHVAIVGFNVNPYWTSVGDINAFDVKHHLTSMANWYFLTGSVPSLTKLWSQYHILVQQFPQTRSVYHTTYFYFIGPHGHERWLLGGSPKTSLTTSYSTLIADIVRTLIVK</sequence>